<evidence type="ECO:0000313" key="3">
    <source>
        <dbReference type="Proteomes" id="UP001153076"/>
    </source>
</evidence>
<accession>A0A9Q1JID0</accession>
<organism evidence="2 3">
    <name type="scientific">Carnegiea gigantea</name>
    <dbReference type="NCBI Taxonomy" id="171969"/>
    <lineage>
        <taxon>Eukaryota</taxon>
        <taxon>Viridiplantae</taxon>
        <taxon>Streptophyta</taxon>
        <taxon>Embryophyta</taxon>
        <taxon>Tracheophyta</taxon>
        <taxon>Spermatophyta</taxon>
        <taxon>Magnoliopsida</taxon>
        <taxon>eudicotyledons</taxon>
        <taxon>Gunneridae</taxon>
        <taxon>Pentapetalae</taxon>
        <taxon>Caryophyllales</taxon>
        <taxon>Cactineae</taxon>
        <taxon>Cactaceae</taxon>
        <taxon>Cactoideae</taxon>
        <taxon>Echinocereeae</taxon>
        <taxon>Carnegiea</taxon>
    </lineage>
</organism>
<dbReference type="EMBL" id="JAKOGI010003883">
    <property type="protein sequence ID" value="KAJ8420093.1"/>
    <property type="molecule type" value="Genomic_DNA"/>
</dbReference>
<sequence length="255" mass="28975">MNQLFLYSQGQDTFRTPLAQRAMKNTMPSGTHNSASGDNLSPPSTVDGSGDGENGGNRGTNDIGTSQSFRPSSRDVNRTMSDHNGKRGEEYEEETIAHTYRRLRKAKDNATKGPPNYNNQVVHRYADEQQMPSTFTPPGYCNWSCGSNNYDNGQYNYGYNQTNTDWGTFESDFTQSNPNTQNHDNFQVFKHGTINYGDHHYYHPIIHGRDSSSSGQSWIDATSSYFFQEQGIDRDYTADQNKETNYQEAARRSFW</sequence>
<reference evidence="2" key="1">
    <citation type="submission" date="2022-04" db="EMBL/GenBank/DDBJ databases">
        <title>Carnegiea gigantea Genome sequencing and assembly v2.</title>
        <authorList>
            <person name="Copetti D."/>
            <person name="Sanderson M.J."/>
            <person name="Burquez A."/>
            <person name="Wojciechowski M.F."/>
        </authorList>
    </citation>
    <scope>NUCLEOTIDE SEQUENCE</scope>
    <source>
        <strain evidence="2">SGP5-SGP5p</strain>
        <tissue evidence="2">Aerial part</tissue>
    </source>
</reference>
<evidence type="ECO:0000313" key="2">
    <source>
        <dbReference type="EMBL" id="KAJ8420093.1"/>
    </source>
</evidence>
<protein>
    <submittedName>
        <fullName evidence="2">Uncharacterized protein</fullName>
    </submittedName>
</protein>
<feature type="compositionally biased region" description="Basic and acidic residues" evidence="1">
    <location>
        <begin position="72"/>
        <end position="89"/>
    </location>
</feature>
<feature type="compositionally biased region" description="Polar residues" evidence="1">
    <location>
        <begin position="26"/>
        <end position="46"/>
    </location>
</feature>
<dbReference type="Proteomes" id="UP001153076">
    <property type="component" value="Unassembled WGS sequence"/>
</dbReference>
<comment type="caution">
    <text evidence="2">The sequence shown here is derived from an EMBL/GenBank/DDBJ whole genome shotgun (WGS) entry which is preliminary data.</text>
</comment>
<feature type="region of interest" description="Disordered" evidence="1">
    <location>
        <begin position="24"/>
        <end position="91"/>
    </location>
</feature>
<feature type="compositionally biased region" description="Gly residues" evidence="1">
    <location>
        <begin position="49"/>
        <end position="58"/>
    </location>
</feature>
<dbReference type="AlphaFoldDB" id="A0A9Q1JID0"/>
<name>A0A9Q1JID0_9CARY</name>
<proteinExistence type="predicted"/>
<keyword evidence="3" id="KW-1185">Reference proteome</keyword>
<evidence type="ECO:0000256" key="1">
    <source>
        <dbReference type="SAM" id="MobiDB-lite"/>
    </source>
</evidence>
<gene>
    <name evidence="2" type="ORF">Cgig2_027349</name>
</gene>